<keyword evidence="3" id="KW-1185">Reference proteome</keyword>
<evidence type="ECO:0000313" key="3">
    <source>
        <dbReference type="Proteomes" id="UP001515480"/>
    </source>
</evidence>
<dbReference type="AlphaFoldDB" id="A0AB34IIM8"/>
<feature type="compositionally biased region" description="Basic and acidic residues" evidence="1">
    <location>
        <begin position="501"/>
        <end position="533"/>
    </location>
</feature>
<comment type="caution">
    <text evidence="2">The sequence shown here is derived from an EMBL/GenBank/DDBJ whole genome shotgun (WGS) entry which is preliminary data.</text>
</comment>
<feature type="compositionally biased region" description="Polar residues" evidence="1">
    <location>
        <begin position="834"/>
        <end position="843"/>
    </location>
</feature>
<gene>
    <name evidence="2" type="ORF">AB1Y20_011870</name>
</gene>
<evidence type="ECO:0000256" key="1">
    <source>
        <dbReference type="SAM" id="MobiDB-lite"/>
    </source>
</evidence>
<protein>
    <submittedName>
        <fullName evidence="2">Uncharacterized protein</fullName>
    </submittedName>
</protein>
<feature type="compositionally biased region" description="Polar residues" evidence="1">
    <location>
        <begin position="25"/>
        <end position="37"/>
    </location>
</feature>
<sequence>MASRRPASPRRPAGVPPLGKPMEEANTSPDQQRQPSYRSKPVSARSHACGERTPGRQPSSGAATDRSTPTTPRRQERPPLEAVRGGTAGTPIGGASTPSPACSRPRAVCAHACRHENEARPPAAAATSGGGSPSYAGATRSCRAAEGRATRPRSSAAVVRIPKSAVPAMLKAAIERFEPAYAGGLASAALSGLAVDAEGMVSSDALTRCWLRHLLPSLERLPPDAADQPAHSQQLLLVLRDILGEHLPQILMQQLTAVRNDPSAGVSRLTLGVSRPERAALLRVVQTLLDGSLGAVIEHVGEALLGLPALHEEDEMDFAFLGPSERAQAAAVGAAEGTVRAMLEGLAHATHRFRGSGEPSPTGGERGADEAWLPSLSTRYSESVAKLQLQLSALASQHEALRAENVSLRAATTGEMAGREAAAAARHAEEMAAAAARHAEEMAAAAAGHAEEVEALRAERTLKEEAMRRAHAAREATLREAAEAARAEAARLASAGARGDGALRGKEERAAAAEERAAAAEERAAAAEERAAAAEERAAAAEERAVALEEARARELEAIHREARALAEAWRREVEESTARGEGEAATLRRLLEEREELLRQQDEQILALLAEAREEPPPPPPPPPRRLNFWEEMGGAARKVQRAWRQYAAVLHAHAADDEARPCGAWRGAERSVRALMAAAGLEAYAAGRAIEFEPLPPVDEREELEFLREERAAAEAVRVNITPSLRQKQPAALVQIELADAPAERRPPMPFRAKIHEREGRVGVTLHHVALEGAEGSISTVGGEAERESPRSPEPLFSYLLPPASASPSEESEPASPTPPMPYLSGAPSFDQPISTASTRPPTVPRLAFPPEALHGGGMLHI</sequence>
<dbReference type="Proteomes" id="UP001515480">
    <property type="component" value="Unassembled WGS sequence"/>
</dbReference>
<feature type="region of interest" description="Disordered" evidence="1">
    <location>
        <begin position="493"/>
        <end position="533"/>
    </location>
</feature>
<feature type="compositionally biased region" description="Low complexity" evidence="1">
    <location>
        <begin position="120"/>
        <end position="138"/>
    </location>
</feature>
<reference evidence="2 3" key="1">
    <citation type="journal article" date="2024" name="Science">
        <title>Giant polyketide synthase enzymes in the biosynthesis of giant marine polyether toxins.</title>
        <authorList>
            <person name="Fallon T.R."/>
            <person name="Shende V.V."/>
            <person name="Wierzbicki I.H."/>
            <person name="Pendleton A.L."/>
            <person name="Watervoot N.F."/>
            <person name="Auber R.P."/>
            <person name="Gonzalez D.J."/>
            <person name="Wisecaver J.H."/>
            <person name="Moore B.S."/>
        </authorList>
    </citation>
    <scope>NUCLEOTIDE SEQUENCE [LARGE SCALE GENOMIC DNA]</scope>
    <source>
        <strain evidence="2 3">12B1</strain>
    </source>
</reference>
<accession>A0AB34IIM8</accession>
<organism evidence="2 3">
    <name type="scientific">Prymnesium parvum</name>
    <name type="common">Toxic golden alga</name>
    <dbReference type="NCBI Taxonomy" id="97485"/>
    <lineage>
        <taxon>Eukaryota</taxon>
        <taxon>Haptista</taxon>
        <taxon>Haptophyta</taxon>
        <taxon>Prymnesiophyceae</taxon>
        <taxon>Prymnesiales</taxon>
        <taxon>Prymnesiaceae</taxon>
        <taxon>Prymnesium</taxon>
    </lineage>
</organism>
<evidence type="ECO:0000313" key="2">
    <source>
        <dbReference type="EMBL" id="KAL1499673.1"/>
    </source>
</evidence>
<feature type="region of interest" description="Disordered" evidence="1">
    <location>
        <begin position="1"/>
        <end position="104"/>
    </location>
</feature>
<name>A0AB34IIM8_PRYPA</name>
<feature type="region of interest" description="Disordered" evidence="1">
    <location>
        <begin position="119"/>
        <end position="153"/>
    </location>
</feature>
<feature type="compositionally biased region" description="Low complexity" evidence="1">
    <location>
        <begin position="796"/>
        <end position="811"/>
    </location>
</feature>
<feature type="region of interest" description="Disordered" evidence="1">
    <location>
        <begin position="777"/>
        <end position="864"/>
    </location>
</feature>
<feature type="compositionally biased region" description="Low complexity" evidence="1">
    <location>
        <begin position="1"/>
        <end position="13"/>
    </location>
</feature>
<dbReference type="EMBL" id="JBGBPQ010000025">
    <property type="protein sequence ID" value="KAL1499673.1"/>
    <property type="molecule type" value="Genomic_DNA"/>
</dbReference>
<proteinExistence type="predicted"/>